<dbReference type="AlphaFoldDB" id="A0A8S3CFE1"/>
<name>A0A8S3CFE1_9BILA</name>
<dbReference type="EMBL" id="CAJOBH010159667">
    <property type="protein sequence ID" value="CAF4874208.1"/>
    <property type="molecule type" value="Genomic_DNA"/>
</dbReference>
<evidence type="ECO:0000313" key="3">
    <source>
        <dbReference type="EMBL" id="CAF5055120.1"/>
    </source>
</evidence>
<proteinExistence type="predicted"/>
<protein>
    <submittedName>
        <fullName evidence="2">Uncharacterized protein</fullName>
    </submittedName>
</protein>
<sequence>MPSTGGIFPSYKIENKQLFRYINSSKYVLIGCEIIIVTFTIAFIFIEIVKV</sequence>
<feature type="non-terminal residue" evidence="2">
    <location>
        <position position="1"/>
    </location>
</feature>
<dbReference type="Proteomes" id="UP000681967">
    <property type="component" value="Unassembled WGS sequence"/>
</dbReference>
<feature type="transmembrane region" description="Helical" evidence="1">
    <location>
        <begin position="27"/>
        <end position="49"/>
    </location>
</feature>
<keyword evidence="1" id="KW-0472">Membrane</keyword>
<dbReference type="Proteomes" id="UP000681720">
    <property type="component" value="Unassembled WGS sequence"/>
</dbReference>
<organism evidence="2 4">
    <name type="scientific">Rotaria magnacalcarata</name>
    <dbReference type="NCBI Taxonomy" id="392030"/>
    <lineage>
        <taxon>Eukaryota</taxon>
        <taxon>Metazoa</taxon>
        <taxon>Spiralia</taxon>
        <taxon>Gnathifera</taxon>
        <taxon>Rotifera</taxon>
        <taxon>Eurotatoria</taxon>
        <taxon>Bdelloidea</taxon>
        <taxon>Philodinida</taxon>
        <taxon>Philodinidae</taxon>
        <taxon>Rotaria</taxon>
    </lineage>
</organism>
<evidence type="ECO:0000313" key="2">
    <source>
        <dbReference type="EMBL" id="CAF4874208.1"/>
    </source>
</evidence>
<keyword evidence="1" id="KW-0812">Transmembrane</keyword>
<evidence type="ECO:0000256" key="1">
    <source>
        <dbReference type="SAM" id="Phobius"/>
    </source>
</evidence>
<keyword evidence="1" id="KW-1133">Transmembrane helix</keyword>
<reference evidence="2" key="1">
    <citation type="submission" date="2021-02" db="EMBL/GenBank/DDBJ databases">
        <authorList>
            <person name="Nowell W R."/>
        </authorList>
    </citation>
    <scope>NUCLEOTIDE SEQUENCE</scope>
</reference>
<dbReference type="EMBL" id="CAJOBJ010231134">
    <property type="protein sequence ID" value="CAF5055120.1"/>
    <property type="molecule type" value="Genomic_DNA"/>
</dbReference>
<comment type="caution">
    <text evidence="2">The sequence shown here is derived from an EMBL/GenBank/DDBJ whole genome shotgun (WGS) entry which is preliminary data.</text>
</comment>
<gene>
    <name evidence="2" type="ORF">BYL167_LOCUS51086</name>
    <name evidence="3" type="ORF">GIL414_LOCUS60190</name>
</gene>
<accession>A0A8S3CFE1</accession>
<evidence type="ECO:0000313" key="4">
    <source>
        <dbReference type="Proteomes" id="UP000681967"/>
    </source>
</evidence>